<keyword evidence="2" id="KW-1133">Transmembrane helix</keyword>
<keyword evidence="6" id="KW-1185">Reference proteome</keyword>
<evidence type="ECO:0000313" key="3">
    <source>
        <dbReference type="EMBL" id="QPR30903.1"/>
    </source>
</evidence>
<dbReference type="EMBL" id="CP065628">
    <property type="protein sequence ID" value="QPR30903.1"/>
    <property type="molecule type" value="Genomic_DNA"/>
</dbReference>
<evidence type="ECO:0000313" key="6">
    <source>
        <dbReference type="Proteomes" id="UP000595198"/>
    </source>
</evidence>
<dbReference type="AlphaFoldDB" id="A0AB37GHM3"/>
<dbReference type="Proteomes" id="UP000595198">
    <property type="component" value="Chromosome"/>
</dbReference>
<gene>
    <name evidence="3" type="ORF">I6G95_12235</name>
    <name evidence="4" type="ORF">I6H48_00180</name>
</gene>
<keyword evidence="2" id="KW-0472">Membrane</keyword>
<accession>A0AB37GHM3</accession>
<proteinExistence type="predicted"/>
<evidence type="ECO:0000313" key="4">
    <source>
        <dbReference type="EMBL" id="QQB82733.1"/>
    </source>
</evidence>
<evidence type="ECO:0000256" key="2">
    <source>
        <dbReference type="SAM" id="Phobius"/>
    </source>
</evidence>
<evidence type="ECO:0000256" key="1">
    <source>
        <dbReference type="SAM" id="MobiDB-lite"/>
    </source>
</evidence>
<evidence type="ECO:0000313" key="5">
    <source>
        <dbReference type="Proteomes" id="UP000594774"/>
    </source>
</evidence>
<feature type="transmembrane region" description="Helical" evidence="2">
    <location>
        <begin position="189"/>
        <end position="210"/>
    </location>
</feature>
<feature type="transmembrane region" description="Helical" evidence="2">
    <location>
        <begin position="216"/>
        <end position="234"/>
    </location>
</feature>
<dbReference type="Proteomes" id="UP000594774">
    <property type="component" value="Chromosome"/>
</dbReference>
<reference evidence="5 6" key="1">
    <citation type="submission" date="2020-12" db="EMBL/GenBank/DDBJ databases">
        <title>FDA dAtabase for Regulatory Grade micrObial Sequences (FDA-ARGOS): Supporting development and validation of Infectious Disease Dx tests.</title>
        <authorList>
            <person name="Sproer C."/>
            <person name="Gronow S."/>
            <person name="Severitt S."/>
            <person name="Schroder I."/>
            <person name="Tallon L."/>
            <person name="Sadzewicz L."/>
            <person name="Zhao X."/>
            <person name="Boylan J."/>
            <person name="Ott S."/>
            <person name="Bowen H."/>
            <person name="Vavikolanu K."/>
            <person name="Mehta A."/>
            <person name="Aluvathingal J."/>
            <person name="Nadendla S."/>
            <person name="Lowell S."/>
            <person name="Myers T."/>
            <person name="Yan Y."/>
            <person name="Sichtig H."/>
        </authorList>
    </citation>
    <scope>NUCLEOTIDE SEQUENCE [LARGE SCALE GENOMIC DNA]</scope>
    <source>
        <strain evidence="3 5">FDAARGOS_938</strain>
        <strain evidence="4 6">FDAARGOS_991</strain>
    </source>
</reference>
<feature type="transmembrane region" description="Helical" evidence="2">
    <location>
        <begin position="159"/>
        <end position="177"/>
    </location>
</feature>
<protein>
    <submittedName>
        <fullName evidence="3">YwiC-like family protein</fullName>
    </submittedName>
</protein>
<dbReference type="InterPro" id="IPR025576">
    <property type="entry name" value="YwiC"/>
</dbReference>
<name>A0AB37GHM3_CORAY</name>
<dbReference type="Pfam" id="PF14256">
    <property type="entry name" value="YwiC"/>
    <property type="match status" value="1"/>
</dbReference>
<organism evidence="3 5">
    <name type="scientific">Corynebacterium amycolatum</name>
    <dbReference type="NCBI Taxonomy" id="43765"/>
    <lineage>
        <taxon>Bacteria</taxon>
        <taxon>Bacillati</taxon>
        <taxon>Actinomycetota</taxon>
        <taxon>Actinomycetes</taxon>
        <taxon>Mycobacteriales</taxon>
        <taxon>Corynebacteriaceae</taxon>
        <taxon>Corynebacterium</taxon>
    </lineage>
</organism>
<feature type="transmembrane region" description="Helical" evidence="2">
    <location>
        <begin position="111"/>
        <end position="128"/>
    </location>
</feature>
<dbReference type="EMBL" id="CP066023">
    <property type="protein sequence ID" value="QQB82733.1"/>
    <property type="molecule type" value="Genomic_DNA"/>
</dbReference>
<feature type="transmembrane region" description="Helical" evidence="2">
    <location>
        <begin position="135"/>
        <end position="153"/>
    </location>
</feature>
<feature type="compositionally biased region" description="Basic residues" evidence="1">
    <location>
        <begin position="9"/>
        <end position="25"/>
    </location>
</feature>
<feature type="transmembrane region" description="Helical" evidence="2">
    <location>
        <begin position="88"/>
        <end position="105"/>
    </location>
</feature>
<feature type="region of interest" description="Disordered" evidence="1">
    <location>
        <begin position="1"/>
        <end position="27"/>
    </location>
</feature>
<sequence length="267" mass="29278">MRSMSQKPRQPRPSRPARRSHHKRSAGWVPDQHGAWFMVTIPPLTALALNPTWTGLAVTATWLLGYFAFFAVSVWLRSRRQRRHLAPAATYTALTAVAGCITLLADVSLLTWVALIAPLAAIAIWETYRRRPRSLLSGVSTVLAASLMVPIIAGPTPKAWAIAAIYAGYFVGTVPYVKTMIRKRGSRQWLIGSVTYHALITTAAIIGWILLRDRDLISIGVPIVTIGLLIRSFAMPISGARRAKPWTPKQVGILDAVFGLAVVLAAW</sequence>
<keyword evidence="2" id="KW-0812">Transmembrane</keyword>
<feature type="transmembrane region" description="Helical" evidence="2">
    <location>
        <begin position="56"/>
        <end position="76"/>
    </location>
</feature>